<reference evidence="2 3" key="1">
    <citation type="submission" date="2024-04" db="EMBL/GenBank/DDBJ databases">
        <title>whole genome sequencing of Lutimonas vermicola strain IMCC1616.</title>
        <authorList>
            <person name="Bae S.S."/>
        </authorList>
    </citation>
    <scope>NUCLEOTIDE SEQUENCE [LARGE SCALE GENOMIC DNA]</scope>
    <source>
        <strain evidence="2 3">IMCC1616</strain>
    </source>
</reference>
<dbReference type="InterPro" id="IPR016181">
    <property type="entry name" value="Acyl_CoA_acyltransferase"/>
</dbReference>
<dbReference type="Pfam" id="PF00583">
    <property type="entry name" value="Acetyltransf_1"/>
    <property type="match status" value="1"/>
</dbReference>
<feature type="domain" description="N-acetyltransferase" evidence="1">
    <location>
        <begin position="1"/>
        <end position="105"/>
    </location>
</feature>
<keyword evidence="3" id="KW-1185">Reference proteome</keyword>
<dbReference type="InterPro" id="IPR000182">
    <property type="entry name" value="GNAT_dom"/>
</dbReference>
<organism evidence="2 3">
    <name type="scientific">Lutimonas vermicola</name>
    <dbReference type="NCBI Taxonomy" id="414288"/>
    <lineage>
        <taxon>Bacteria</taxon>
        <taxon>Pseudomonadati</taxon>
        <taxon>Bacteroidota</taxon>
        <taxon>Flavobacteriia</taxon>
        <taxon>Flavobacteriales</taxon>
        <taxon>Flavobacteriaceae</taxon>
        <taxon>Lutimonas</taxon>
    </lineage>
</organism>
<dbReference type="CDD" id="cd04301">
    <property type="entry name" value="NAT_SF"/>
    <property type="match status" value="1"/>
</dbReference>
<dbReference type="PROSITE" id="PS51186">
    <property type="entry name" value="GNAT"/>
    <property type="match status" value="1"/>
</dbReference>
<evidence type="ECO:0000313" key="3">
    <source>
        <dbReference type="Proteomes" id="UP001474120"/>
    </source>
</evidence>
<sequence>MMITLLRTNSSHPDFIKLVEFLDAELAERDGDDHAFYHQFNQIDHLKHVVLACEKGVFIGCGAIKELDDNTMEVKRMFVVKDTRGRGVARIILSGLEKWAMELEF</sequence>
<dbReference type="EMBL" id="JBCDNA010000003">
    <property type="protein sequence ID" value="MEL4457027.1"/>
    <property type="molecule type" value="Genomic_DNA"/>
</dbReference>
<evidence type="ECO:0000259" key="1">
    <source>
        <dbReference type="PROSITE" id="PS51186"/>
    </source>
</evidence>
<name>A0ABU9L3K6_9FLAO</name>
<dbReference type="Gene3D" id="3.40.630.30">
    <property type="match status" value="1"/>
</dbReference>
<comment type="caution">
    <text evidence="2">The sequence shown here is derived from an EMBL/GenBank/DDBJ whole genome shotgun (WGS) entry which is preliminary data.</text>
</comment>
<protein>
    <submittedName>
        <fullName evidence="2">GNAT family N-acetyltransferase</fullName>
    </submittedName>
</protein>
<proteinExistence type="predicted"/>
<evidence type="ECO:0000313" key="2">
    <source>
        <dbReference type="EMBL" id="MEL4457027.1"/>
    </source>
</evidence>
<dbReference type="SUPFAM" id="SSF55729">
    <property type="entry name" value="Acyl-CoA N-acyltransferases (Nat)"/>
    <property type="match status" value="1"/>
</dbReference>
<gene>
    <name evidence="2" type="ORF">AABB81_14050</name>
</gene>
<dbReference type="RefSeq" id="WP_342161188.1">
    <property type="nucleotide sequence ID" value="NZ_JBCDNA010000003.1"/>
</dbReference>
<dbReference type="Proteomes" id="UP001474120">
    <property type="component" value="Unassembled WGS sequence"/>
</dbReference>
<accession>A0ABU9L3K6</accession>